<accession>A0A2W2DLB7</accession>
<reference evidence="1 2" key="1">
    <citation type="submission" date="2018-01" db="EMBL/GenBank/DDBJ databases">
        <title>Draft genome sequence of Jishengella sp. NA12.</title>
        <authorList>
            <person name="Sahin N."/>
            <person name="Ay H."/>
            <person name="Saygin H."/>
        </authorList>
    </citation>
    <scope>NUCLEOTIDE SEQUENCE [LARGE SCALE GENOMIC DNA]</scope>
    <source>
        <strain evidence="1 2">NA12</strain>
    </source>
</reference>
<proteinExistence type="predicted"/>
<sequence>MTGDHKDENGMDDLDRQLIALGEAALPDGFDSRLKSFGEMMAAIENVPAGPDDADELAACDAELDEIARDAFELGLGYLDRGDLDRAEHWLGRAARHGLGQAADKLADLAELRAALADIDHDFLPWTRPLSALERALTEELSVEAPSVAQARESARRIIEGARQRAESIIALAEMRARPSANTASLVDECARNIPWWHAYWPAHNLITPLTYRADVGRSIAPSMLVAITSIVVKTHAHSEIPVDVNLSSARHMLVLASSPADGLISQWSRICRERVFAATRSASRPRASKTQDELLQLYEFAGGDVDKLRRTFDWRLLAQAGANGGRDASYEVVFECKTVARTLAQQFDRGGLSRVAFDLMTAEAGGLLHPDAWLEQSDGLVVPSGLRAEPATASTERE</sequence>
<evidence type="ECO:0000313" key="1">
    <source>
        <dbReference type="EMBL" id="PZG12732.1"/>
    </source>
</evidence>
<dbReference type="Proteomes" id="UP000248924">
    <property type="component" value="Unassembled WGS sequence"/>
</dbReference>
<dbReference type="OrthoDB" id="9813465at2"/>
<dbReference type="RefSeq" id="WP_111217306.1">
    <property type="nucleotide sequence ID" value="NZ_POTY01000199.1"/>
</dbReference>
<gene>
    <name evidence="1" type="ORF">C1I95_25210</name>
</gene>
<dbReference type="EMBL" id="POTY01000199">
    <property type="protein sequence ID" value="PZG12732.1"/>
    <property type="molecule type" value="Genomic_DNA"/>
</dbReference>
<keyword evidence="2" id="KW-1185">Reference proteome</keyword>
<dbReference type="AlphaFoldDB" id="A0A2W2DLB7"/>
<organism evidence="1 2">
    <name type="scientific">Micromonospora craterilacus</name>
    <dbReference type="NCBI Taxonomy" id="1655439"/>
    <lineage>
        <taxon>Bacteria</taxon>
        <taxon>Bacillati</taxon>
        <taxon>Actinomycetota</taxon>
        <taxon>Actinomycetes</taxon>
        <taxon>Micromonosporales</taxon>
        <taxon>Micromonosporaceae</taxon>
        <taxon>Micromonospora</taxon>
    </lineage>
</organism>
<protein>
    <submittedName>
        <fullName evidence="1">Uncharacterized protein</fullName>
    </submittedName>
</protein>
<evidence type="ECO:0000313" key="2">
    <source>
        <dbReference type="Proteomes" id="UP000248924"/>
    </source>
</evidence>
<name>A0A2W2DLB7_9ACTN</name>
<comment type="caution">
    <text evidence="1">The sequence shown here is derived from an EMBL/GenBank/DDBJ whole genome shotgun (WGS) entry which is preliminary data.</text>
</comment>